<proteinExistence type="predicted"/>
<accession>A0A091BX86</accession>
<evidence type="ECO:0008006" key="3">
    <source>
        <dbReference type="Google" id="ProtNLM"/>
    </source>
</evidence>
<protein>
    <recommendedName>
        <fullName evidence="3">Phosphoglycolate phosphatase</fullName>
    </recommendedName>
</protein>
<gene>
    <name evidence="1" type="ORF">TMUPMC115_2006</name>
</gene>
<evidence type="ECO:0000313" key="2">
    <source>
        <dbReference type="Proteomes" id="UP000029380"/>
    </source>
</evidence>
<sequence>MAVEDSFVGIASAKAAGLYTVALKQDYDIDQSKADCQIPSLSALLTIV</sequence>
<dbReference type="SUPFAM" id="SSF56784">
    <property type="entry name" value="HAD-like"/>
    <property type="match status" value="1"/>
</dbReference>
<dbReference type="EMBL" id="JPVU01000222">
    <property type="protein sequence ID" value="KFN90246.1"/>
    <property type="molecule type" value="Genomic_DNA"/>
</dbReference>
<name>A0A091BX86_9ENTE</name>
<comment type="caution">
    <text evidence="1">The sequence shown here is derived from an EMBL/GenBank/DDBJ whole genome shotgun (WGS) entry which is preliminary data.</text>
</comment>
<dbReference type="InterPro" id="IPR036412">
    <property type="entry name" value="HAD-like_sf"/>
</dbReference>
<dbReference type="Gene3D" id="3.40.50.1000">
    <property type="entry name" value="HAD superfamily/HAD-like"/>
    <property type="match status" value="1"/>
</dbReference>
<dbReference type="AlphaFoldDB" id="A0A091BX86"/>
<dbReference type="InterPro" id="IPR023214">
    <property type="entry name" value="HAD_sf"/>
</dbReference>
<dbReference type="Proteomes" id="UP000029380">
    <property type="component" value="Unassembled WGS sequence"/>
</dbReference>
<evidence type="ECO:0000313" key="1">
    <source>
        <dbReference type="EMBL" id="KFN90246.1"/>
    </source>
</evidence>
<dbReference type="PATRIC" id="fig|1302649.3.peg.2003"/>
<reference evidence="1 2" key="1">
    <citation type="submission" date="2014-08" db="EMBL/GenBank/DDBJ databases">
        <title>Genome sequence of Tetragenococcus muriaticus.</title>
        <authorList>
            <person name="Chuea-nongthon C."/>
            <person name="Rodtong S."/>
            <person name="Yongsawatdigul J."/>
            <person name="Steele J.L."/>
            <person name="Liu X.-y."/>
            <person name="Speers J."/>
            <person name="Glasner J.D."/>
            <person name="Neeno-Eckwall E.C."/>
        </authorList>
    </citation>
    <scope>NUCLEOTIDE SEQUENCE [LARGE SCALE GENOMIC DNA]</scope>
    <source>
        <strain evidence="1 2">PMC-11-5</strain>
    </source>
</reference>
<organism evidence="1 2">
    <name type="scientific">Tetragenococcus muriaticus PMC-11-5</name>
    <dbReference type="NCBI Taxonomy" id="1302649"/>
    <lineage>
        <taxon>Bacteria</taxon>
        <taxon>Bacillati</taxon>
        <taxon>Bacillota</taxon>
        <taxon>Bacilli</taxon>
        <taxon>Lactobacillales</taxon>
        <taxon>Enterococcaceae</taxon>
        <taxon>Tetragenococcus</taxon>
    </lineage>
</organism>